<dbReference type="PATRIC" id="fig|316.97.peg.422"/>
<reference evidence="1 2" key="1">
    <citation type="submission" date="2014-03" db="EMBL/GenBank/DDBJ databases">
        <title>Complete genome sequence of Pseudomonas stutzeri 19SMN4.</title>
        <authorList>
            <person name="Brunet-Galmes I."/>
            <person name="Nogales B."/>
            <person name="Busquets A."/>
            <person name="Pena A."/>
            <person name="Gomila M."/>
            <person name="Garcia-Valdes E."/>
            <person name="Lalucat J."/>
            <person name="Bennasar A."/>
            <person name="Bosch R."/>
        </authorList>
    </citation>
    <scope>NUCLEOTIDE SEQUENCE [LARGE SCALE GENOMIC DNA]</scope>
    <source>
        <strain evidence="1 2">19SMN4</strain>
    </source>
</reference>
<dbReference type="EMBL" id="CP007509">
    <property type="protein sequence ID" value="AHY45064.1"/>
    <property type="molecule type" value="Genomic_DNA"/>
</dbReference>
<name>A0A023WZ57_STUST</name>
<evidence type="ECO:0000313" key="1">
    <source>
        <dbReference type="EMBL" id="AHY45064.1"/>
    </source>
</evidence>
<evidence type="ECO:0000313" key="2">
    <source>
        <dbReference type="Proteomes" id="UP000025238"/>
    </source>
</evidence>
<gene>
    <name evidence="1" type="ORF">UIB01_02075</name>
</gene>
<dbReference type="Proteomes" id="UP000025238">
    <property type="component" value="Chromosome"/>
</dbReference>
<proteinExistence type="predicted"/>
<sequence length="281" mass="32310">MRTPRRVTGLKHEVNAQHGDLVAFSVGDESALIGNLESIEELIALRKRMGRQRLAQPCITCDGQQIFVKTSSIESYPSRLRISFGLKRRSGAYDWPLAELRNNFRANQKTNMIPRLTGLGFARGRLGLVREVFLAFENLAGYTNGFDWVNSHPAQLERFIRAALDSLMTLNSKGIYHLDLWAGNIMFPDHSLENPKVIDLENCFIGSTAYHNETVGYQLALFYQHSLERLISEKDYDEIIRSYMHDRRELKSKTAQEFYQHFKHNGAGRKARYLIPFRGKL</sequence>
<dbReference type="SUPFAM" id="SSF56112">
    <property type="entry name" value="Protein kinase-like (PK-like)"/>
    <property type="match status" value="1"/>
</dbReference>
<protein>
    <recommendedName>
        <fullName evidence="3">Lipopolysaccharide kinase (Kdo/WaaP) family protein</fullName>
    </recommendedName>
</protein>
<accession>A0A023WZ57</accession>
<dbReference type="InterPro" id="IPR011009">
    <property type="entry name" value="Kinase-like_dom_sf"/>
</dbReference>
<dbReference type="KEGG" id="pstu:UIB01_02075"/>
<organism evidence="1 2">
    <name type="scientific">Stutzerimonas stutzeri</name>
    <name type="common">Pseudomonas stutzeri</name>
    <dbReference type="NCBI Taxonomy" id="316"/>
    <lineage>
        <taxon>Bacteria</taxon>
        <taxon>Pseudomonadati</taxon>
        <taxon>Pseudomonadota</taxon>
        <taxon>Gammaproteobacteria</taxon>
        <taxon>Pseudomonadales</taxon>
        <taxon>Pseudomonadaceae</taxon>
        <taxon>Stutzerimonas</taxon>
    </lineage>
</organism>
<dbReference type="Gene3D" id="1.10.510.10">
    <property type="entry name" value="Transferase(Phosphotransferase) domain 1"/>
    <property type="match status" value="1"/>
</dbReference>
<evidence type="ECO:0008006" key="3">
    <source>
        <dbReference type="Google" id="ProtNLM"/>
    </source>
</evidence>
<dbReference type="AlphaFoldDB" id="A0A023WZ57"/>